<dbReference type="OrthoDB" id="9767643at2"/>
<dbReference type="RefSeq" id="WP_046823611.1">
    <property type="nucleotide sequence ID" value="NZ_LBBT01000252.1"/>
</dbReference>
<proteinExistence type="predicted"/>
<dbReference type="SUPFAM" id="SSF100950">
    <property type="entry name" value="NagB/RpiA/CoA transferase-like"/>
    <property type="match status" value="2"/>
</dbReference>
<evidence type="ECO:0000256" key="1">
    <source>
        <dbReference type="PIRNR" id="PIRNR009451"/>
    </source>
</evidence>
<dbReference type="AlphaFoldDB" id="A0A0M3DEF3"/>
<dbReference type="GO" id="GO:0008815">
    <property type="term" value="F:citrate (pro-3S)-lyase activity"/>
    <property type="evidence" value="ECO:0007669"/>
    <property type="project" value="UniProtKB-UniRule"/>
</dbReference>
<name>A0A0M3DEF3_9FIRM</name>
<protein>
    <recommendedName>
        <fullName evidence="1">Citrate lyase alpha chain</fullName>
        <shortName evidence="1">Citrase alpha chain</shortName>
        <ecNumber evidence="1">2.8.3.10</ecNumber>
        <ecNumber evidence="1">4.1.3.6</ecNumber>
    </recommendedName>
    <alternativeName>
        <fullName evidence="1">Citrate (pro-3S)-lyase alpha chain</fullName>
    </alternativeName>
    <alternativeName>
        <fullName evidence="1">Citrate CoA-transferase subunit</fullName>
    </alternativeName>
</protein>
<comment type="caution">
    <text evidence="2">The sequence shown here is derived from an EMBL/GenBank/DDBJ whole genome shotgun (WGS) entry which is preliminary data.</text>
</comment>
<dbReference type="GO" id="GO:0008814">
    <property type="term" value="F:citrate CoA-transferase activity"/>
    <property type="evidence" value="ECO:0007669"/>
    <property type="project" value="UniProtKB-UniRule"/>
</dbReference>
<dbReference type="Pfam" id="PF04223">
    <property type="entry name" value="CitF"/>
    <property type="match status" value="1"/>
</dbReference>
<dbReference type="PIRSF" id="PIRSF009451">
    <property type="entry name" value="Citrt_lyas_alpha"/>
    <property type="match status" value="1"/>
</dbReference>
<dbReference type="PANTHER" id="PTHR40596">
    <property type="entry name" value="CITRATE LYASE ALPHA CHAIN"/>
    <property type="match status" value="1"/>
</dbReference>
<comment type="subcellular location">
    <subcellularLocation>
        <location evidence="1">Cytoplasm</location>
    </subcellularLocation>
</comment>
<dbReference type="PANTHER" id="PTHR40596:SF1">
    <property type="entry name" value="CITRATE LYASE ALPHA CHAIN"/>
    <property type="match status" value="1"/>
</dbReference>
<dbReference type="Gene3D" id="3.40.1080.10">
    <property type="entry name" value="Glutaconate Coenzyme A-transferase"/>
    <property type="match status" value="2"/>
</dbReference>
<sequence>MNNKRIEESLLKSIKGYEHRKSYDSAFKNQPKGTILDSSSKNIKDKVKRTKVIDSLKDAIIKAGVKNGMTISFHHHFRAGDKLVMMVTDLLSEMGIKDIRIASSSLANCHGGLVEHIKSGVVNRIESSGLRGRLANEISEGILGENPAVIRSHGGRARAIVEGDLKIDVAFLAASSSDCMGNANGVKGKSICGSLGYAMVDAQYADKVIVVTDTLVDYPNFPQSIPQTVVDYVVVVDEIGDSKGIMSGATRFTSNPKELLMAKRVLDVMLASGLFKDGFSMQTGSGGASLAVTRFVKEELIKQGIKCSYALGGITKPMVELLEEGLVKQLYDVQSFDLFAAESVGKNKRHVEVSADFYANPFNKSAGVNNLDFVILSALEIDTDFNVNVISGSDGVIRAASGGHSDTAAAAKISILVAPLTRGRISTVIDQVTTVVTPGSTVDVVVTDYGVAVNPNRDDLKEKFIEAGINVVTLNELRNIAIRLLGTPKEIEFTDEVIAVIEYRDGSIIDVVKKIKK</sequence>
<evidence type="ECO:0000313" key="3">
    <source>
        <dbReference type="Proteomes" id="UP000034407"/>
    </source>
</evidence>
<dbReference type="Proteomes" id="UP000034407">
    <property type="component" value="Unassembled WGS sequence"/>
</dbReference>
<dbReference type="EC" id="2.8.3.10" evidence="1"/>
<reference evidence="2 3" key="1">
    <citation type="submission" date="2015-04" db="EMBL/GenBank/DDBJ databases">
        <title>Microcin producing Clostridium sp. JC272T.</title>
        <authorList>
            <person name="Jyothsna T."/>
            <person name="Sasikala C."/>
            <person name="Ramana C."/>
        </authorList>
    </citation>
    <scope>NUCLEOTIDE SEQUENCE [LARGE SCALE GENOMIC DNA]</scope>
    <source>
        <strain evidence="2 3">JC272</strain>
    </source>
</reference>
<comment type="catalytic activity">
    <reaction evidence="1">
        <text>citrate + acetyl-CoA = (3S)-citryl-CoA + acetate</text>
        <dbReference type="Rhea" id="RHEA:19405"/>
        <dbReference type="ChEBI" id="CHEBI:16947"/>
        <dbReference type="ChEBI" id="CHEBI:30089"/>
        <dbReference type="ChEBI" id="CHEBI:57288"/>
        <dbReference type="ChEBI" id="CHEBI:57321"/>
        <dbReference type="EC" id="2.8.3.10"/>
    </reaction>
</comment>
<gene>
    <name evidence="2" type="ORF">VN21_12930</name>
</gene>
<keyword evidence="1" id="KW-0808">Transferase</keyword>
<accession>A0A0M3DEF3</accession>
<dbReference type="PATRIC" id="fig|1629550.3.peg.2030"/>
<comment type="catalytic activity">
    <reaction evidence="1">
        <text>citrate = oxaloacetate + acetate</text>
        <dbReference type="Rhea" id="RHEA:10760"/>
        <dbReference type="ChEBI" id="CHEBI:16452"/>
        <dbReference type="ChEBI" id="CHEBI:16947"/>
        <dbReference type="ChEBI" id="CHEBI:30089"/>
        <dbReference type="EC" id="4.1.3.6"/>
    </reaction>
</comment>
<dbReference type="GO" id="GO:0006084">
    <property type="term" value="P:acetyl-CoA metabolic process"/>
    <property type="evidence" value="ECO:0007669"/>
    <property type="project" value="UniProtKB-UniRule"/>
</dbReference>
<dbReference type="GO" id="GO:0009346">
    <property type="term" value="C:ATP-independent citrate lyase complex"/>
    <property type="evidence" value="ECO:0007669"/>
    <property type="project" value="UniProtKB-UniRule"/>
</dbReference>
<dbReference type="EMBL" id="LBBT01000252">
    <property type="protein sequence ID" value="KKY00663.1"/>
    <property type="molecule type" value="Genomic_DNA"/>
</dbReference>
<dbReference type="InterPro" id="IPR037171">
    <property type="entry name" value="NagB/RpiA_transferase-like"/>
</dbReference>
<keyword evidence="3" id="KW-1185">Reference proteome</keyword>
<dbReference type="GO" id="GO:0005737">
    <property type="term" value="C:cytoplasm"/>
    <property type="evidence" value="ECO:0007669"/>
    <property type="project" value="UniProtKB-SubCell"/>
</dbReference>
<dbReference type="InterPro" id="IPR006472">
    <property type="entry name" value="Citrate_lyase_asu"/>
</dbReference>
<keyword evidence="1 2" id="KW-0456">Lyase</keyword>
<keyword evidence="1" id="KW-0963">Cytoplasm</keyword>
<dbReference type="NCBIfam" id="TIGR01584">
    <property type="entry name" value="citF"/>
    <property type="match status" value="1"/>
</dbReference>
<dbReference type="EC" id="4.1.3.6" evidence="1"/>
<organism evidence="2 3">
    <name type="scientific">Paraclostridium benzoelyticum</name>
    <dbReference type="NCBI Taxonomy" id="1629550"/>
    <lineage>
        <taxon>Bacteria</taxon>
        <taxon>Bacillati</taxon>
        <taxon>Bacillota</taxon>
        <taxon>Clostridia</taxon>
        <taxon>Peptostreptococcales</taxon>
        <taxon>Peptostreptococcaceae</taxon>
        <taxon>Paraclostridium</taxon>
    </lineage>
</organism>
<evidence type="ECO:0000313" key="2">
    <source>
        <dbReference type="EMBL" id="KKY00663.1"/>
    </source>
</evidence>